<gene>
    <name evidence="3" type="ORF">HK097_004740</name>
</gene>
<dbReference type="PANTHER" id="PTHR34826:SF2">
    <property type="entry name" value="UPF0590 PROTEIN C409.17C"/>
    <property type="match status" value="1"/>
</dbReference>
<dbReference type="Proteomes" id="UP001212841">
    <property type="component" value="Unassembled WGS sequence"/>
</dbReference>
<sequence>MGKSAADYILRVRAGASYDPTTLQTAYVNDEQNPILIDTPHFTGYLVVRVLNFNGVTPDPSKPLLPNPASNYFHGRNRRYSISIQGRFKKDWNGDEVIFGTDFDTKIRTPTGCGLAMKIAKWLDPALEADLQCEKPWLYSPFVSAMNALAVFDPSSPEIQNPSSSHKHHHSSTSSSSKSNRISPSDPSTALQSLSLSSSQQPPQIGLWSFHTRMVPEDPALLFPNPSSAPTLTAYEKRKKHFGVTQTRSEVTLSSSHIYAMDFYDAYFDFGTLTLKLPGFSVNALRYWDGQPLRFVCRTRKGMGKPRGEDDGTVFFTVVFELVEREGANSSLRRKSLKGVG</sequence>
<dbReference type="EMBL" id="JADGJD010002249">
    <property type="protein sequence ID" value="KAJ3033731.1"/>
    <property type="molecule type" value="Genomic_DNA"/>
</dbReference>
<keyword evidence="4" id="KW-1185">Reference proteome</keyword>
<evidence type="ECO:0000313" key="4">
    <source>
        <dbReference type="Proteomes" id="UP001212841"/>
    </source>
</evidence>
<feature type="region of interest" description="Disordered" evidence="1">
    <location>
        <begin position="157"/>
        <end position="200"/>
    </location>
</feature>
<dbReference type="Pfam" id="PF08588">
    <property type="entry name" value="Duc1"/>
    <property type="match status" value="1"/>
</dbReference>
<feature type="domain" description="Domain of unknown function at the cortex 1" evidence="2">
    <location>
        <begin position="10"/>
        <end position="323"/>
    </location>
</feature>
<evidence type="ECO:0000259" key="2">
    <source>
        <dbReference type="Pfam" id="PF08588"/>
    </source>
</evidence>
<feature type="compositionally biased region" description="Low complexity" evidence="1">
    <location>
        <begin position="191"/>
        <end position="200"/>
    </location>
</feature>
<organism evidence="3 4">
    <name type="scientific">Rhizophlyctis rosea</name>
    <dbReference type="NCBI Taxonomy" id="64517"/>
    <lineage>
        <taxon>Eukaryota</taxon>
        <taxon>Fungi</taxon>
        <taxon>Fungi incertae sedis</taxon>
        <taxon>Chytridiomycota</taxon>
        <taxon>Chytridiomycota incertae sedis</taxon>
        <taxon>Chytridiomycetes</taxon>
        <taxon>Rhizophlyctidales</taxon>
        <taxon>Rhizophlyctidaceae</taxon>
        <taxon>Rhizophlyctis</taxon>
    </lineage>
</organism>
<evidence type="ECO:0000313" key="3">
    <source>
        <dbReference type="EMBL" id="KAJ3033731.1"/>
    </source>
</evidence>
<dbReference type="InterPro" id="IPR013897">
    <property type="entry name" value="Duc1"/>
</dbReference>
<feature type="non-terminal residue" evidence="3">
    <location>
        <position position="341"/>
    </location>
</feature>
<protein>
    <recommendedName>
        <fullName evidence="2">Domain of unknown function at the cortex 1 domain-containing protein</fullName>
    </recommendedName>
</protein>
<dbReference type="AlphaFoldDB" id="A0AAD5S8G8"/>
<accession>A0AAD5S8G8</accession>
<evidence type="ECO:0000256" key="1">
    <source>
        <dbReference type="SAM" id="MobiDB-lite"/>
    </source>
</evidence>
<comment type="caution">
    <text evidence="3">The sequence shown here is derived from an EMBL/GenBank/DDBJ whole genome shotgun (WGS) entry which is preliminary data.</text>
</comment>
<name>A0AAD5S8G8_9FUNG</name>
<proteinExistence type="predicted"/>
<reference evidence="3" key="1">
    <citation type="submission" date="2020-05" db="EMBL/GenBank/DDBJ databases">
        <title>Phylogenomic resolution of chytrid fungi.</title>
        <authorList>
            <person name="Stajich J.E."/>
            <person name="Amses K."/>
            <person name="Simmons R."/>
            <person name="Seto K."/>
            <person name="Myers J."/>
            <person name="Bonds A."/>
            <person name="Quandt C.A."/>
            <person name="Barry K."/>
            <person name="Liu P."/>
            <person name="Grigoriev I."/>
            <person name="Longcore J.E."/>
            <person name="James T.Y."/>
        </authorList>
    </citation>
    <scope>NUCLEOTIDE SEQUENCE</scope>
    <source>
        <strain evidence="3">JEL0318</strain>
    </source>
</reference>
<feature type="compositionally biased region" description="Polar residues" evidence="1">
    <location>
        <begin position="180"/>
        <end position="190"/>
    </location>
</feature>
<dbReference type="PANTHER" id="PTHR34826">
    <property type="entry name" value="UPF0590 PROTEIN C409.17C"/>
    <property type="match status" value="1"/>
</dbReference>